<comment type="pathway">
    <text evidence="1">Amino-acid degradation; L-arginine degradation via ADI pathway; carbamoyl phosphate from L-arginine: step 1/2.</text>
</comment>
<reference evidence="4 5" key="1">
    <citation type="submission" date="2017-04" db="EMBL/GenBank/DDBJ databases">
        <authorList>
            <person name="Afonso C.L."/>
            <person name="Miller P.J."/>
            <person name="Scott M.A."/>
            <person name="Spackman E."/>
            <person name="Goraichik I."/>
            <person name="Dimitrov K.M."/>
            <person name="Suarez D.L."/>
            <person name="Swayne D.E."/>
        </authorList>
    </citation>
    <scope>NUCLEOTIDE SEQUENCE [LARGE SCALE GENOMIC DNA]</scope>
    <source>
        <strain evidence="4 5">DSM 26133</strain>
    </source>
</reference>
<dbReference type="EC" id="3.5.3.6" evidence="2"/>
<dbReference type="STRING" id="692418.SAMN04488029_1646"/>
<dbReference type="SUPFAM" id="SSF55909">
    <property type="entry name" value="Pentein"/>
    <property type="match status" value="1"/>
</dbReference>
<dbReference type="OrthoDB" id="9807502at2"/>
<dbReference type="PANTHER" id="PTHR47271:SF2">
    <property type="entry name" value="ARGININE DEIMINASE"/>
    <property type="match status" value="1"/>
</dbReference>
<evidence type="ECO:0000313" key="5">
    <source>
        <dbReference type="Proteomes" id="UP000192472"/>
    </source>
</evidence>
<dbReference type="PANTHER" id="PTHR47271">
    <property type="entry name" value="ARGININE DEIMINASE"/>
    <property type="match status" value="1"/>
</dbReference>
<dbReference type="GO" id="GO:0016990">
    <property type="term" value="F:arginine deiminase activity"/>
    <property type="evidence" value="ECO:0007669"/>
    <property type="project" value="UniProtKB-EC"/>
</dbReference>
<evidence type="ECO:0000256" key="3">
    <source>
        <dbReference type="ARBA" id="ARBA00049429"/>
    </source>
</evidence>
<keyword evidence="4" id="KW-0378">Hydrolase</keyword>
<protein>
    <recommendedName>
        <fullName evidence="2">arginine deiminase</fullName>
        <ecNumber evidence="2">3.5.3.6</ecNumber>
    </recommendedName>
</protein>
<dbReference type="GO" id="GO:0019546">
    <property type="term" value="P:L-arginine deiminase pathway"/>
    <property type="evidence" value="ECO:0007669"/>
    <property type="project" value="TreeGrafter"/>
</dbReference>
<evidence type="ECO:0000256" key="1">
    <source>
        <dbReference type="ARBA" id="ARBA00005213"/>
    </source>
</evidence>
<organism evidence="4 5">
    <name type="scientific">Reichenbachiella faecimaris</name>
    <dbReference type="NCBI Taxonomy" id="692418"/>
    <lineage>
        <taxon>Bacteria</taxon>
        <taxon>Pseudomonadati</taxon>
        <taxon>Bacteroidota</taxon>
        <taxon>Cytophagia</taxon>
        <taxon>Cytophagales</taxon>
        <taxon>Reichenbachiellaceae</taxon>
        <taxon>Reichenbachiella</taxon>
    </lineage>
</organism>
<dbReference type="EMBL" id="FWYF01000002">
    <property type="protein sequence ID" value="SMD33751.1"/>
    <property type="molecule type" value="Genomic_DNA"/>
</dbReference>
<name>A0A1W2GAW8_REIFA</name>
<dbReference type="RefSeq" id="WP_084372159.1">
    <property type="nucleotide sequence ID" value="NZ_FWYF01000002.1"/>
</dbReference>
<evidence type="ECO:0000313" key="4">
    <source>
        <dbReference type="EMBL" id="SMD33751.1"/>
    </source>
</evidence>
<keyword evidence="5" id="KW-1185">Reference proteome</keyword>
<dbReference type="Gene3D" id="3.75.10.10">
    <property type="entry name" value="L-arginine/glycine Amidinotransferase, Chain A"/>
    <property type="match status" value="1"/>
</dbReference>
<dbReference type="Proteomes" id="UP000192472">
    <property type="component" value="Unassembled WGS sequence"/>
</dbReference>
<accession>A0A1W2GAW8</accession>
<gene>
    <name evidence="4" type="ORF">SAMN04488029_1646</name>
</gene>
<dbReference type="Pfam" id="PF19420">
    <property type="entry name" value="DDAH_eukar"/>
    <property type="match status" value="1"/>
</dbReference>
<sequence length="305" mass="34868">MINILIKDETAPLKSVVLGTGESFGGVPAIEEAYDPKSREHILDGTFPKEEDIINEMEAVASALKKYGVEVYRPEVLSDTNQVFARDIGFVIGDKFIVPNIIDDRASERDGINYLLDQINPEQILRMPEGAYAEGGDVMPWKEKLYIGYSEDEDYNKYKVSRTNRAGVEFLRDQFPNCEFYAFELKKSDDDPKENALHLDCCFQPIGNDQCIIYKGGFKNERDYELVVSHFGQENCLEISKDEMYHMNSNVFSISPEIIISEQGFTRLNDELERRGFKVEKVPYSETAKMEGLLRCSTLPLERAY</sequence>
<proteinExistence type="predicted"/>
<evidence type="ECO:0000256" key="2">
    <source>
        <dbReference type="ARBA" id="ARBA00012171"/>
    </source>
</evidence>
<dbReference type="AlphaFoldDB" id="A0A1W2GAW8"/>
<comment type="catalytic activity">
    <reaction evidence="3">
        <text>L-arginine + H2O = L-citrulline + NH4(+)</text>
        <dbReference type="Rhea" id="RHEA:19597"/>
        <dbReference type="ChEBI" id="CHEBI:15377"/>
        <dbReference type="ChEBI" id="CHEBI:28938"/>
        <dbReference type="ChEBI" id="CHEBI:32682"/>
        <dbReference type="ChEBI" id="CHEBI:57743"/>
        <dbReference type="EC" id="3.5.3.6"/>
    </reaction>
</comment>